<keyword evidence="4" id="KW-0812">Transmembrane</keyword>
<dbReference type="PANTHER" id="PTHR24223">
    <property type="entry name" value="ATP-BINDING CASSETTE SUB-FAMILY C"/>
    <property type="match status" value="1"/>
</dbReference>
<proteinExistence type="inferred from homology"/>
<comment type="subcellular location">
    <subcellularLocation>
        <location evidence="1">Membrane</location>
        <topology evidence="1">Multi-pass membrane protein</topology>
    </subcellularLocation>
</comment>
<comment type="caution">
    <text evidence="10">The sequence shown here is derived from an EMBL/GenBank/DDBJ whole genome shotgun (WGS) entry which is preliminary data.</text>
</comment>
<dbReference type="GO" id="GO:0016020">
    <property type="term" value="C:membrane"/>
    <property type="evidence" value="ECO:0007669"/>
    <property type="project" value="UniProtKB-SubCell"/>
</dbReference>
<dbReference type="Pfam" id="PF00664">
    <property type="entry name" value="ABC_membrane"/>
    <property type="match status" value="1"/>
</dbReference>
<keyword evidence="7" id="KW-1133">Transmembrane helix</keyword>
<gene>
    <name evidence="10" type="ORF">L9F63_025866</name>
</gene>
<reference evidence="10" key="2">
    <citation type="submission" date="2023-05" db="EMBL/GenBank/DDBJ databases">
        <authorList>
            <person name="Fouks B."/>
        </authorList>
    </citation>
    <scope>NUCLEOTIDE SEQUENCE</scope>
    <source>
        <strain evidence="10">Stay&amp;Tobe</strain>
        <tissue evidence="10">Testes</tissue>
    </source>
</reference>
<dbReference type="GO" id="GO:0140359">
    <property type="term" value="F:ABC-type transporter activity"/>
    <property type="evidence" value="ECO:0007669"/>
    <property type="project" value="InterPro"/>
</dbReference>
<evidence type="ECO:0000256" key="6">
    <source>
        <dbReference type="ARBA" id="ARBA00022840"/>
    </source>
</evidence>
<accession>A0AAD7Z756</accession>
<feature type="non-terminal residue" evidence="10">
    <location>
        <position position="93"/>
    </location>
</feature>
<dbReference type="EMBL" id="JASPKZ010010168">
    <property type="protein sequence ID" value="KAJ9575184.1"/>
    <property type="molecule type" value="Genomic_DNA"/>
</dbReference>
<reference evidence="10" key="1">
    <citation type="journal article" date="2023" name="IScience">
        <title>Live-bearing cockroach genome reveals convergent evolutionary mechanisms linked to viviparity in insects and beyond.</title>
        <authorList>
            <person name="Fouks B."/>
            <person name="Harrison M.C."/>
            <person name="Mikhailova A.A."/>
            <person name="Marchal E."/>
            <person name="English S."/>
            <person name="Carruthers M."/>
            <person name="Jennings E.C."/>
            <person name="Chiamaka E.L."/>
            <person name="Frigard R.A."/>
            <person name="Pippel M."/>
            <person name="Attardo G.M."/>
            <person name="Benoit J.B."/>
            <person name="Bornberg-Bauer E."/>
            <person name="Tobe S.S."/>
        </authorList>
    </citation>
    <scope>NUCLEOTIDE SEQUENCE</scope>
    <source>
        <strain evidence="10">Stay&amp;Tobe</strain>
    </source>
</reference>
<evidence type="ECO:0000256" key="7">
    <source>
        <dbReference type="ARBA" id="ARBA00022989"/>
    </source>
</evidence>
<keyword evidence="11" id="KW-1185">Reference proteome</keyword>
<keyword evidence="5" id="KW-0547">Nucleotide-binding</keyword>
<comment type="similarity">
    <text evidence="2">Belongs to the ABC transporter superfamily. ABCC family. Conjugate transporter (TC 3.A.1.208) subfamily.</text>
</comment>
<sequence length="93" mass="10839">YMGKIFSSLRTRTAHETDKRIKLMDEIISGVQIIKLYAWENYFSTVIAKLRRQEINIITLENFTNGIFMTLQFCVARFGLFGALTTQVLWEAI</sequence>
<dbReference type="PROSITE" id="PS50929">
    <property type="entry name" value="ABC_TM1F"/>
    <property type="match status" value="1"/>
</dbReference>
<keyword evidence="3" id="KW-0813">Transport</keyword>
<evidence type="ECO:0000313" key="10">
    <source>
        <dbReference type="EMBL" id="KAJ9575184.1"/>
    </source>
</evidence>
<evidence type="ECO:0000256" key="2">
    <source>
        <dbReference type="ARBA" id="ARBA00009726"/>
    </source>
</evidence>
<dbReference type="Proteomes" id="UP001233999">
    <property type="component" value="Unassembled WGS sequence"/>
</dbReference>
<dbReference type="InterPro" id="IPR036640">
    <property type="entry name" value="ABC1_TM_sf"/>
</dbReference>
<dbReference type="AlphaFoldDB" id="A0AAD7Z756"/>
<keyword evidence="6" id="KW-0067">ATP-binding</keyword>
<protein>
    <recommendedName>
        <fullName evidence="9">ABC transmembrane type-1 domain-containing protein</fullName>
    </recommendedName>
</protein>
<dbReference type="InterPro" id="IPR011527">
    <property type="entry name" value="ABC1_TM_dom"/>
</dbReference>
<evidence type="ECO:0000313" key="11">
    <source>
        <dbReference type="Proteomes" id="UP001233999"/>
    </source>
</evidence>
<evidence type="ECO:0000256" key="1">
    <source>
        <dbReference type="ARBA" id="ARBA00004141"/>
    </source>
</evidence>
<evidence type="ECO:0000256" key="3">
    <source>
        <dbReference type="ARBA" id="ARBA00022448"/>
    </source>
</evidence>
<evidence type="ECO:0000256" key="8">
    <source>
        <dbReference type="ARBA" id="ARBA00023136"/>
    </source>
</evidence>
<evidence type="ECO:0000256" key="5">
    <source>
        <dbReference type="ARBA" id="ARBA00022741"/>
    </source>
</evidence>
<feature type="domain" description="ABC transmembrane type-1" evidence="9">
    <location>
        <begin position="1"/>
        <end position="93"/>
    </location>
</feature>
<dbReference type="PANTHER" id="PTHR24223:SF456">
    <property type="entry name" value="MULTIDRUG RESISTANCE-ASSOCIATED PROTEIN LETHAL(2)03659"/>
    <property type="match status" value="1"/>
</dbReference>
<dbReference type="Gene3D" id="1.20.1560.10">
    <property type="entry name" value="ABC transporter type 1, transmembrane domain"/>
    <property type="match status" value="1"/>
</dbReference>
<evidence type="ECO:0000256" key="4">
    <source>
        <dbReference type="ARBA" id="ARBA00022692"/>
    </source>
</evidence>
<dbReference type="InterPro" id="IPR050173">
    <property type="entry name" value="ABC_transporter_C-like"/>
</dbReference>
<organism evidence="10 11">
    <name type="scientific">Diploptera punctata</name>
    <name type="common">Pacific beetle cockroach</name>
    <dbReference type="NCBI Taxonomy" id="6984"/>
    <lineage>
        <taxon>Eukaryota</taxon>
        <taxon>Metazoa</taxon>
        <taxon>Ecdysozoa</taxon>
        <taxon>Arthropoda</taxon>
        <taxon>Hexapoda</taxon>
        <taxon>Insecta</taxon>
        <taxon>Pterygota</taxon>
        <taxon>Neoptera</taxon>
        <taxon>Polyneoptera</taxon>
        <taxon>Dictyoptera</taxon>
        <taxon>Blattodea</taxon>
        <taxon>Blaberoidea</taxon>
        <taxon>Blaberidae</taxon>
        <taxon>Diplopterinae</taxon>
        <taxon>Diploptera</taxon>
    </lineage>
</organism>
<feature type="non-terminal residue" evidence="10">
    <location>
        <position position="1"/>
    </location>
</feature>
<dbReference type="GO" id="GO:0005524">
    <property type="term" value="F:ATP binding"/>
    <property type="evidence" value="ECO:0007669"/>
    <property type="project" value="UniProtKB-KW"/>
</dbReference>
<keyword evidence="8" id="KW-0472">Membrane</keyword>
<name>A0AAD7Z756_DIPPU</name>
<dbReference type="SUPFAM" id="SSF90123">
    <property type="entry name" value="ABC transporter transmembrane region"/>
    <property type="match status" value="1"/>
</dbReference>
<evidence type="ECO:0000259" key="9">
    <source>
        <dbReference type="PROSITE" id="PS50929"/>
    </source>
</evidence>